<dbReference type="Proteomes" id="UP000261284">
    <property type="component" value="Unassembled WGS sequence"/>
</dbReference>
<accession>A0A3E1NPP8</accession>
<dbReference type="InterPro" id="IPR012944">
    <property type="entry name" value="SusD_RagB_dom"/>
</dbReference>
<evidence type="ECO:0000256" key="3">
    <source>
        <dbReference type="ARBA" id="ARBA00022729"/>
    </source>
</evidence>
<evidence type="ECO:0000259" key="7">
    <source>
        <dbReference type="Pfam" id="PF14322"/>
    </source>
</evidence>
<organism evidence="8 9">
    <name type="scientific">Deminuibacter soli</name>
    <dbReference type="NCBI Taxonomy" id="2291815"/>
    <lineage>
        <taxon>Bacteria</taxon>
        <taxon>Pseudomonadati</taxon>
        <taxon>Bacteroidota</taxon>
        <taxon>Chitinophagia</taxon>
        <taxon>Chitinophagales</taxon>
        <taxon>Chitinophagaceae</taxon>
        <taxon>Deminuibacter</taxon>
    </lineage>
</organism>
<dbReference type="Gene3D" id="1.25.40.390">
    <property type="match status" value="1"/>
</dbReference>
<reference evidence="8 9" key="1">
    <citation type="submission" date="2018-08" db="EMBL/GenBank/DDBJ databases">
        <title>Chitinophagaceae sp. K23C18032701, a novel bacterium isolated from forest soil.</title>
        <authorList>
            <person name="Wang C."/>
        </authorList>
    </citation>
    <scope>NUCLEOTIDE SEQUENCE [LARGE SCALE GENOMIC DNA]</scope>
    <source>
        <strain evidence="8 9">K23C18032701</strain>
    </source>
</reference>
<evidence type="ECO:0000256" key="4">
    <source>
        <dbReference type="ARBA" id="ARBA00023136"/>
    </source>
</evidence>
<feature type="domain" description="RagB/SusD" evidence="6">
    <location>
        <begin position="342"/>
        <end position="485"/>
    </location>
</feature>
<sequence>MDSGVSHKLKIMTKRTTSKIAFAFLALAFAASSCKKSTLFEAPLDALDPSLAFSSADRIEKTAIGMYDGLQNANYFGGRVLIYADQRGVDESPNTYFGNIGFIPQLLAGDGTVGAAWRDAYNSIYQANYFLQNFPANTPLVSPEKANQYIGEAKFIRALVYFYTENLWAQPYNKSWKAGDTTTLGIPLVLTVSADPFAASNQVPRNTIKEVYAQIESDLLDAKAKLPEPPADAFTRVARANRTSALALLSRLYLYEGEWAKAAAYADSVFKYNSTLGLNASPEQTFQAPYTTKESIFSVAMNGADNPNTNNSLGQHYGAKARGDINISSDYVNLMDTLHDARYRKLMQVVSKLYWTTKYPGITTDFVPVVRYAEILLTKAEALARLNSGVDATALALVNQVRARSNAVLPIVATTQDELINAIVTERRIELAFEGHGVFEFQRTGRDIPSHYNQPVTPWASQRSVLPIPDYDRQKNPNLAQNPGY</sequence>
<dbReference type="InterPro" id="IPR011990">
    <property type="entry name" value="TPR-like_helical_dom_sf"/>
</dbReference>
<comment type="subcellular location">
    <subcellularLocation>
        <location evidence="1">Cell outer membrane</location>
    </subcellularLocation>
</comment>
<dbReference type="InterPro" id="IPR033985">
    <property type="entry name" value="SusD-like_N"/>
</dbReference>
<keyword evidence="4" id="KW-0472">Membrane</keyword>
<comment type="caution">
    <text evidence="8">The sequence shown here is derived from an EMBL/GenBank/DDBJ whole genome shotgun (WGS) entry which is preliminary data.</text>
</comment>
<evidence type="ECO:0000256" key="1">
    <source>
        <dbReference type="ARBA" id="ARBA00004442"/>
    </source>
</evidence>
<keyword evidence="9" id="KW-1185">Reference proteome</keyword>
<dbReference type="AlphaFoldDB" id="A0A3E1NPP8"/>
<dbReference type="Pfam" id="PF14322">
    <property type="entry name" value="SusD-like_3"/>
    <property type="match status" value="1"/>
</dbReference>
<dbReference type="SUPFAM" id="SSF48452">
    <property type="entry name" value="TPR-like"/>
    <property type="match status" value="1"/>
</dbReference>
<proteinExistence type="inferred from homology"/>
<name>A0A3E1NPP8_9BACT</name>
<feature type="domain" description="SusD-like N-terminal" evidence="7">
    <location>
        <begin position="109"/>
        <end position="254"/>
    </location>
</feature>
<keyword evidence="3" id="KW-0732">Signal</keyword>
<evidence type="ECO:0000313" key="8">
    <source>
        <dbReference type="EMBL" id="RFM29893.1"/>
    </source>
</evidence>
<dbReference type="Pfam" id="PF07980">
    <property type="entry name" value="SusD_RagB"/>
    <property type="match status" value="1"/>
</dbReference>
<dbReference type="CDD" id="cd08977">
    <property type="entry name" value="SusD"/>
    <property type="match status" value="1"/>
</dbReference>
<dbReference type="GO" id="GO:0009279">
    <property type="term" value="C:cell outer membrane"/>
    <property type="evidence" value="ECO:0007669"/>
    <property type="project" value="UniProtKB-SubCell"/>
</dbReference>
<dbReference type="EMBL" id="QTJU01000001">
    <property type="protein sequence ID" value="RFM29893.1"/>
    <property type="molecule type" value="Genomic_DNA"/>
</dbReference>
<evidence type="ECO:0000313" key="9">
    <source>
        <dbReference type="Proteomes" id="UP000261284"/>
    </source>
</evidence>
<evidence type="ECO:0000256" key="5">
    <source>
        <dbReference type="ARBA" id="ARBA00023237"/>
    </source>
</evidence>
<comment type="similarity">
    <text evidence="2">Belongs to the SusD family.</text>
</comment>
<evidence type="ECO:0000259" key="6">
    <source>
        <dbReference type="Pfam" id="PF07980"/>
    </source>
</evidence>
<protein>
    <submittedName>
        <fullName evidence="8">RagB/SusD family nutrient uptake outer membrane protein</fullName>
    </submittedName>
</protein>
<keyword evidence="5" id="KW-0998">Cell outer membrane</keyword>
<gene>
    <name evidence="8" type="ORF">DXN05_02655</name>
</gene>
<evidence type="ECO:0000256" key="2">
    <source>
        <dbReference type="ARBA" id="ARBA00006275"/>
    </source>
</evidence>